<dbReference type="PROSITE" id="PS51711">
    <property type="entry name" value="G_FEOB"/>
    <property type="match status" value="1"/>
</dbReference>
<feature type="transmembrane region" description="Helical" evidence="16">
    <location>
        <begin position="343"/>
        <end position="367"/>
    </location>
</feature>
<keyword evidence="8 16" id="KW-1133">Transmembrane helix</keyword>
<feature type="transmembrane region" description="Helical" evidence="16">
    <location>
        <begin position="429"/>
        <end position="451"/>
    </location>
</feature>
<dbReference type="InterPro" id="IPR011642">
    <property type="entry name" value="Gate_dom"/>
</dbReference>
<keyword evidence="2 16" id="KW-0813">Transport</keyword>
<feature type="transmembrane region" description="Helical" evidence="16">
    <location>
        <begin position="520"/>
        <end position="539"/>
    </location>
</feature>
<dbReference type="GO" id="GO:0005886">
    <property type="term" value="C:plasma membrane"/>
    <property type="evidence" value="ECO:0007669"/>
    <property type="project" value="UniProtKB-SubCell"/>
</dbReference>
<dbReference type="FunFam" id="3.40.50.300:FF:000426">
    <property type="entry name" value="Ferrous iron transport protein B"/>
    <property type="match status" value="1"/>
</dbReference>
<dbReference type="GO" id="GO:0005525">
    <property type="term" value="F:GTP binding"/>
    <property type="evidence" value="ECO:0007669"/>
    <property type="project" value="UniProtKB-KW"/>
</dbReference>
<evidence type="ECO:0000256" key="15">
    <source>
        <dbReference type="PIRSR" id="PIRSR603373-2"/>
    </source>
</evidence>
<dbReference type="Pfam" id="PF02421">
    <property type="entry name" value="FeoB_N"/>
    <property type="match status" value="1"/>
</dbReference>
<dbReference type="InterPro" id="IPR041069">
    <property type="entry name" value="FeoB_Cyto"/>
</dbReference>
<dbReference type="GO" id="GO:0015093">
    <property type="term" value="F:ferrous iron transmembrane transporter activity"/>
    <property type="evidence" value="ECO:0007669"/>
    <property type="project" value="UniProtKB-UniRule"/>
</dbReference>
<evidence type="ECO:0000256" key="10">
    <source>
        <dbReference type="ARBA" id="ARBA00023065"/>
    </source>
</evidence>
<dbReference type="InterPro" id="IPR027417">
    <property type="entry name" value="P-loop_NTPase"/>
</dbReference>
<feature type="binding site" evidence="14">
    <location>
        <begin position="9"/>
        <end position="16"/>
    </location>
    <ligand>
        <name>GTP</name>
        <dbReference type="ChEBI" id="CHEBI:37565"/>
        <label>1</label>
    </ligand>
</feature>
<gene>
    <name evidence="18" type="ORF">SAMN02745152_00331</name>
</gene>
<comment type="similarity">
    <text evidence="16">Belongs to the TRAFAC class TrmE-Era-EngA-EngB-Septin-like GTPase superfamily. FeoB GTPase (TC 9.A.8) family.</text>
</comment>
<evidence type="ECO:0000313" key="18">
    <source>
        <dbReference type="EMBL" id="SJZ46223.1"/>
    </source>
</evidence>
<dbReference type="GeneID" id="303366607"/>
<evidence type="ECO:0000259" key="17">
    <source>
        <dbReference type="PROSITE" id="PS51711"/>
    </source>
</evidence>
<organism evidence="18 19">
    <name type="scientific">Treponema berlinense</name>
    <dbReference type="NCBI Taxonomy" id="225004"/>
    <lineage>
        <taxon>Bacteria</taxon>
        <taxon>Pseudomonadati</taxon>
        <taxon>Spirochaetota</taxon>
        <taxon>Spirochaetia</taxon>
        <taxon>Spirochaetales</taxon>
        <taxon>Treponemataceae</taxon>
        <taxon>Treponema</taxon>
    </lineage>
</organism>
<keyword evidence="12 16" id="KW-0472">Membrane</keyword>
<evidence type="ECO:0000256" key="6">
    <source>
        <dbReference type="ARBA" id="ARBA00022692"/>
    </source>
</evidence>
<dbReference type="Pfam" id="PF07664">
    <property type="entry name" value="FeoB_C"/>
    <property type="match status" value="1"/>
</dbReference>
<feature type="binding site" evidence="14">
    <location>
        <begin position="34"/>
        <end position="38"/>
    </location>
    <ligand>
        <name>GTP</name>
        <dbReference type="ChEBI" id="CHEBI:37565"/>
        <label>1</label>
    </ligand>
</feature>
<dbReference type="AlphaFoldDB" id="A0A1T4KV29"/>
<evidence type="ECO:0000256" key="3">
    <source>
        <dbReference type="ARBA" id="ARBA00022475"/>
    </source>
</evidence>
<dbReference type="Proteomes" id="UP000190395">
    <property type="component" value="Unassembled WGS sequence"/>
</dbReference>
<evidence type="ECO:0000256" key="12">
    <source>
        <dbReference type="ARBA" id="ARBA00023136"/>
    </source>
</evidence>
<evidence type="ECO:0000256" key="11">
    <source>
        <dbReference type="ARBA" id="ARBA00023134"/>
    </source>
</evidence>
<evidence type="ECO:0000256" key="9">
    <source>
        <dbReference type="ARBA" id="ARBA00023004"/>
    </source>
</evidence>
<dbReference type="OrthoDB" id="9809127at2"/>
<reference evidence="18 19" key="1">
    <citation type="submission" date="2017-02" db="EMBL/GenBank/DDBJ databases">
        <authorList>
            <person name="Peterson S.W."/>
        </authorList>
    </citation>
    <scope>NUCLEOTIDE SEQUENCE [LARGE SCALE GENOMIC DNA]</scope>
    <source>
        <strain evidence="18 19">ATCC BAA-909</strain>
    </source>
</reference>
<feature type="binding site" evidence="15">
    <location>
        <position position="24"/>
    </location>
    <ligand>
        <name>Mg(2+)</name>
        <dbReference type="ChEBI" id="CHEBI:18420"/>
        <label>2</label>
    </ligand>
</feature>
<evidence type="ECO:0000256" key="4">
    <source>
        <dbReference type="ARBA" id="ARBA00022496"/>
    </source>
</evidence>
<evidence type="ECO:0000256" key="13">
    <source>
        <dbReference type="NCBIfam" id="TIGR00437"/>
    </source>
</evidence>
<keyword evidence="11 14" id="KW-0342">GTP-binding</keyword>
<keyword evidence="19" id="KW-1185">Reference proteome</keyword>
<keyword evidence="3" id="KW-1003">Cell membrane</keyword>
<evidence type="ECO:0000313" key="19">
    <source>
        <dbReference type="Proteomes" id="UP000190395"/>
    </source>
</evidence>
<feature type="binding site" evidence="14">
    <location>
        <begin position="114"/>
        <end position="117"/>
    </location>
    <ligand>
        <name>GTP</name>
        <dbReference type="ChEBI" id="CHEBI:37565"/>
        <label>1</label>
    </ligand>
</feature>
<keyword evidence="7 14" id="KW-0547">Nucleotide-binding</keyword>
<dbReference type="EMBL" id="FUXC01000001">
    <property type="protein sequence ID" value="SJZ46223.1"/>
    <property type="molecule type" value="Genomic_DNA"/>
</dbReference>
<dbReference type="RefSeq" id="WP_078930083.1">
    <property type="nucleotide sequence ID" value="NZ_FUXC01000001.1"/>
</dbReference>
<dbReference type="CDD" id="cd01879">
    <property type="entry name" value="FeoB"/>
    <property type="match status" value="1"/>
</dbReference>
<evidence type="ECO:0000256" key="5">
    <source>
        <dbReference type="ARBA" id="ARBA00022519"/>
    </source>
</evidence>
<name>A0A1T4KV29_9SPIR</name>
<dbReference type="STRING" id="225004.SAMN02745152_00331"/>
<feature type="binding site" evidence="15">
    <location>
        <position position="23"/>
    </location>
    <ligand>
        <name>Mg(2+)</name>
        <dbReference type="ChEBI" id="CHEBI:18420"/>
        <label>2</label>
    </ligand>
</feature>
<keyword evidence="6 16" id="KW-0812">Transmembrane</keyword>
<dbReference type="PANTHER" id="PTHR43185">
    <property type="entry name" value="FERROUS IRON TRANSPORT PROTEIN B"/>
    <property type="match status" value="1"/>
</dbReference>
<evidence type="ECO:0000256" key="1">
    <source>
        <dbReference type="ARBA" id="ARBA00004429"/>
    </source>
</evidence>
<comment type="function">
    <text evidence="16">Probable transporter of a GTP-driven Fe(2+) uptake system.</text>
</comment>
<evidence type="ECO:0000256" key="14">
    <source>
        <dbReference type="PIRSR" id="PIRSR603373-1"/>
    </source>
</evidence>
<dbReference type="SUPFAM" id="SSF52540">
    <property type="entry name" value="P-loop containing nucleoside triphosphate hydrolases"/>
    <property type="match status" value="1"/>
</dbReference>
<feature type="transmembrane region" description="Helical" evidence="16">
    <location>
        <begin position="729"/>
        <end position="750"/>
    </location>
</feature>
<proteinExistence type="inferred from homology"/>
<feature type="transmembrane region" description="Helical" evidence="16">
    <location>
        <begin position="280"/>
        <end position="298"/>
    </location>
</feature>
<dbReference type="InterPro" id="IPR011640">
    <property type="entry name" value="Fe2_transport_prot_B_C"/>
</dbReference>
<feature type="transmembrane region" description="Helical" evidence="16">
    <location>
        <begin position="700"/>
        <end position="723"/>
    </location>
</feature>
<sequence length="762" mass="82862">MSTKIALAGNPNCGKTTMFNSLTGTVQYVGNWPGVTVEKKEGKVKGKSDLIVTDLPGIYSLSPYTNEEVVSRDYLASGEPAAVIDIVDSTNIERNLYLTTQIMELGKPVVMALNMVDALKKSGDKIDAAKLSEKLGCPVIETVALHGKGVKEIIAAAQKAASEKTKPAVIRFSSDVEKAIGAVEEILPSEIEESTRRWMAIKVLERDSVILSKLKLDEESKIKAENETCALEKSHDDDIESIITNERYESINAILKGVLVKSGKTMTASDKIDRIVTNRILGIPIFLAVMWFVYWVAVSTVGTMGTDWANDVLFGEWIQGGAQTLLENAGANPVLIDCVVNGILGGLGAVLGFVPQMAVLFILLSILEDVGYMVRIAFVMDRVFRKFGLSGKSFIPLLISSGCGIPGIMASRTIENENDRRMTIMTTTWIPCGAKLPVIAMIAAIIATKFTNSDGSWVGPAMYGIGILSVLLASIILKKTKYFHGPAAPFIMELPQYHIPQLKTVLLHTWERLWSFIKKAGTILFLACLVMWFLSSYGWSVKTEESENETVAQQTAEKQVFGLVEDANESIMAKVGGVLRYAFIPLGFGNEEGGWQCAASVISGFSAKEGIVTTMGVLAGASDEDTKALAGAGDVSDVISGEEAGAEESEDGNAKNAVDAIALWFPTGLVAFCFLLFNLLDSPCLAAISTMANELRNRKWFWFAILFQNAFAYIVTLIVYQLGNLFTTGHFGIGTVFAIIFVLMFLYGLFRKNPYAEMDKKN</sequence>
<dbReference type="GO" id="GO:0046872">
    <property type="term" value="F:metal ion binding"/>
    <property type="evidence" value="ECO:0007669"/>
    <property type="project" value="UniProtKB-KW"/>
</dbReference>
<dbReference type="Gene3D" id="1.10.287.1770">
    <property type="match status" value="1"/>
</dbReference>
<feature type="transmembrane region" description="Helical" evidence="16">
    <location>
        <begin position="457"/>
        <end position="477"/>
    </location>
</feature>
<dbReference type="PANTHER" id="PTHR43185:SF1">
    <property type="entry name" value="FE(2+) TRANSPORTER FEOB"/>
    <property type="match status" value="1"/>
</dbReference>
<keyword evidence="5" id="KW-0997">Cell inner membrane</keyword>
<dbReference type="Pfam" id="PF07670">
    <property type="entry name" value="Gate"/>
    <property type="match status" value="2"/>
</dbReference>
<evidence type="ECO:0000256" key="2">
    <source>
        <dbReference type="ARBA" id="ARBA00022448"/>
    </source>
</evidence>
<evidence type="ECO:0000256" key="8">
    <source>
        <dbReference type="ARBA" id="ARBA00022989"/>
    </source>
</evidence>
<evidence type="ECO:0000256" key="16">
    <source>
        <dbReference type="RuleBase" id="RU362098"/>
    </source>
</evidence>
<keyword evidence="9 16" id="KW-0408">Iron</keyword>
<feature type="binding site" evidence="15">
    <location>
        <position position="20"/>
    </location>
    <ligand>
        <name>Mg(2+)</name>
        <dbReference type="ChEBI" id="CHEBI:18420"/>
        <label>2</label>
    </ligand>
</feature>
<protein>
    <recommendedName>
        <fullName evidence="13 16">Ferrous iron transport protein B</fullName>
    </recommendedName>
</protein>
<keyword evidence="4 16" id="KW-0410">Iron transport</keyword>
<dbReference type="InterPro" id="IPR050860">
    <property type="entry name" value="FeoB_GTPase"/>
</dbReference>
<keyword evidence="15" id="KW-0460">Magnesium</keyword>
<feature type="binding site" evidence="14">
    <location>
        <begin position="54"/>
        <end position="57"/>
    </location>
    <ligand>
        <name>GTP</name>
        <dbReference type="ChEBI" id="CHEBI:37565"/>
        <label>1</label>
    </ligand>
</feature>
<evidence type="ECO:0000256" key="7">
    <source>
        <dbReference type="ARBA" id="ARBA00022741"/>
    </source>
</evidence>
<feature type="domain" description="FeoB-type G" evidence="17">
    <location>
        <begin position="2"/>
        <end position="163"/>
    </location>
</feature>
<feature type="transmembrane region" description="Helical" evidence="16">
    <location>
        <begin position="661"/>
        <end position="680"/>
    </location>
</feature>
<keyword evidence="10" id="KW-0406">Ion transport</keyword>
<keyword evidence="15" id="KW-0479">Metal-binding</keyword>
<dbReference type="NCBIfam" id="TIGR00437">
    <property type="entry name" value="feoB"/>
    <property type="match status" value="1"/>
</dbReference>
<dbReference type="InterPro" id="IPR003373">
    <property type="entry name" value="Fe2_transport_prot-B"/>
</dbReference>
<feature type="binding site" evidence="15">
    <location>
        <position position="21"/>
    </location>
    <ligand>
        <name>Mg(2+)</name>
        <dbReference type="ChEBI" id="CHEBI:18420"/>
        <label>2</label>
    </ligand>
</feature>
<dbReference type="InterPro" id="IPR030389">
    <property type="entry name" value="G_FEOB_dom"/>
</dbReference>
<dbReference type="Pfam" id="PF17910">
    <property type="entry name" value="FeoB_Cyto"/>
    <property type="match status" value="1"/>
</dbReference>
<dbReference type="Gene3D" id="3.40.50.300">
    <property type="entry name" value="P-loop containing nucleotide triphosphate hydrolases"/>
    <property type="match status" value="1"/>
</dbReference>
<comment type="subcellular location">
    <subcellularLocation>
        <location evidence="1 16">Cell inner membrane</location>
        <topology evidence="1 16">Multi-pass membrane protein</topology>
    </subcellularLocation>
</comment>
<accession>A0A1T4KV29</accession>